<dbReference type="SFLD" id="SFLDS00029">
    <property type="entry name" value="Radical_SAM"/>
    <property type="match status" value="1"/>
</dbReference>
<evidence type="ECO:0000256" key="5">
    <source>
        <dbReference type="ARBA" id="ARBA00023014"/>
    </source>
</evidence>
<sequence length="491" mass="57325">MTDYSIPIKTSGAYKIASHLRNYGHSVKVIDNFVWILKNHKYDLFEYLQERIGATTLFVGFSTTFMSPFKMDKFKKTRGQTKKEDSVENFSTLMNILKTQHPQTKIVLGGQGVQTGMIFDLYKEIDHWIKGLAEDSVLDFITKLKSGIEQPRIIEDNFLASEYNFRESGPMFSIKDNVFQNEVLPIEISRGCRFKCKFCSYPLLGRKPSDKYIRSEESLYKELLWNYTHFGTTQYMIMCDTFNETTEKLLSVKRAIDRIGIDINFWSYIRMDLIDAHPEQLEILRDIGIRGAFLGIESLYDPSSKAVGKGFGRENTIEMVKRMKDSWGDEVLLHGAFMIGLPHETPETATEWCELLDRREILLDSISMNALRIFPYQKLRQISTSRVFHSEFDINAEQYGYTRGKDGWRNEFWTQRSAQEFAEMWKSRFNESAPDYLTHTLRSANLPMSLLNGGFEWEEILKTDEPQEFQDHVKSQKLNLLNRYVENVFTK</sequence>
<evidence type="ECO:0000313" key="7">
    <source>
        <dbReference type="EMBL" id="SVA72652.1"/>
    </source>
</evidence>
<dbReference type="GO" id="GO:0046872">
    <property type="term" value="F:metal ion binding"/>
    <property type="evidence" value="ECO:0007669"/>
    <property type="project" value="UniProtKB-KW"/>
</dbReference>
<keyword evidence="4" id="KW-0408">Iron</keyword>
<dbReference type="InterPro" id="IPR006638">
    <property type="entry name" value="Elp3/MiaA/NifB-like_rSAM"/>
</dbReference>
<dbReference type="PANTHER" id="PTHR43409:SF7">
    <property type="entry name" value="BLL1977 PROTEIN"/>
    <property type="match status" value="1"/>
</dbReference>
<evidence type="ECO:0000256" key="1">
    <source>
        <dbReference type="ARBA" id="ARBA00001966"/>
    </source>
</evidence>
<dbReference type="AlphaFoldDB" id="A0A381Y7Q5"/>
<dbReference type="SUPFAM" id="SSF102114">
    <property type="entry name" value="Radical SAM enzymes"/>
    <property type="match status" value="1"/>
</dbReference>
<evidence type="ECO:0000259" key="6">
    <source>
        <dbReference type="PROSITE" id="PS51918"/>
    </source>
</evidence>
<dbReference type="InterPro" id="IPR051198">
    <property type="entry name" value="BchE-like"/>
</dbReference>
<dbReference type="PROSITE" id="PS51918">
    <property type="entry name" value="RADICAL_SAM"/>
    <property type="match status" value="1"/>
</dbReference>
<dbReference type="CDD" id="cd01335">
    <property type="entry name" value="Radical_SAM"/>
    <property type="match status" value="1"/>
</dbReference>
<proteinExistence type="predicted"/>
<reference evidence="7" key="1">
    <citation type="submission" date="2018-05" db="EMBL/GenBank/DDBJ databases">
        <authorList>
            <person name="Lanie J.A."/>
            <person name="Ng W.-L."/>
            <person name="Kazmierczak K.M."/>
            <person name="Andrzejewski T.M."/>
            <person name="Davidsen T.M."/>
            <person name="Wayne K.J."/>
            <person name="Tettelin H."/>
            <person name="Glass J.I."/>
            <person name="Rusch D."/>
            <person name="Podicherti R."/>
            <person name="Tsui H.-C.T."/>
            <person name="Winkler M.E."/>
        </authorList>
    </citation>
    <scope>NUCLEOTIDE SEQUENCE</scope>
</reference>
<keyword evidence="3" id="KW-0479">Metal-binding</keyword>
<protein>
    <recommendedName>
        <fullName evidence="6">Radical SAM core domain-containing protein</fullName>
    </recommendedName>
</protein>
<dbReference type="EMBL" id="UINC01017508">
    <property type="protein sequence ID" value="SVA72652.1"/>
    <property type="molecule type" value="Genomic_DNA"/>
</dbReference>
<dbReference type="InterPro" id="IPR007197">
    <property type="entry name" value="rSAM"/>
</dbReference>
<dbReference type="PANTHER" id="PTHR43409">
    <property type="entry name" value="ANAEROBIC MAGNESIUM-PROTOPORPHYRIN IX MONOMETHYL ESTER CYCLASE-RELATED"/>
    <property type="match status" value="1"/>
</dbReference>
<gene>
    <name evidence="7" type="ORF">METZ01_LOCUS125506</name>
</gene>
<keyword evidence="2" id="KW-0949">S-adenosyl-L-methionine</keyword>
<keyword evidence="5" id="KW-0411">Iron-sulfur</keyword>
<accession>A0A381Y7Q5</accession>
<organism evidence="7">
    <name type="scientific">marine metagenome</name>
    <dbReference type="NCBI Taxonomy" id="408172"/>
    <lineage>
        <taxon>unclassified sequences</taxon>
        <taxon>metagenomes</taxon>
        <taxon>ecological metagenomes</taxon>
    </lineage>
</organism>
<dbReference type="GO" id="GO:0051536">
    <property type="term" value="F:iron-sulfur cluster binding"/>
    <property type="evidence" value="ECO:0007669"/>
    <property type="project" value="UniProtKB-KW"/>
</dbReference>
<dbReference type="SFLD" id="SFLDG01082">
    <property type="entry name" value="B12-binding_domain_containing"/>
    <property type="match status" value="1"/>
</dbReference>
<evidence type="ECO:0000256" key="2">
    <source>
        <dbReference type="ARBA" id="ARBA00022691"/>
    </source>
</evidence>
<evidence type="ECO:0000256" key="3">
    <source>
        <dbReference type="ARBA" id="ARBA00022723"/>
    </source>
</evidence>
<comment type="cofactor">
    <cofactor evidence="1">
        <name>[4Fe-4S] cluster</name>
        <dbReference type="ChEBI" id="CHEBI:49883"/>
    </cofactor>
</comment>
<dbReference type="Gene3D" id="3.20.20.70">
    <property type="entry name" value="Aldolase class I"/>
    <property type="match status" value="1"/>
</dbReference>
<feature type="domain" description="Radical SAM core" evidence="6">
    <location>
        <begin position="178"/>
        <end position="406"/>
    </location>
</feature>
<dbReference type="InterPro" id="IPR058240">
    <property type="entry name" value="rSAM_sf"/>
</dbReference>
<dbReference type="InterPro" id="IPR013785">
    <property type="entry name" value="Aldolase_TIM"/>
</dbReference>
<dbReference type="SMART" id="SM00729">
    <property type="entry name" value="Elp3"/>
    <property type="match status" value="1"/>
</dbReference>
<name>A0A381Y7Q5_9ZZZZ</name>
<evidence type="ECO:0000256" key="4">
    <source>
        <dbReference type="ARBA" id="ARBA00023004"/>
    </source>
</evidence>
<dbReference type="Pfam" id="PF04055">
    <property type="entry name" value="Radical_SAM"/>
    <property type="match status" value="1"/>
</dbReference>
<dbReference type="GO" id="GO:0003824">
    <property type="term" value="F:catalytic activity"/>
    <property type="evidence" value="ECO:0007669"/>
    <property type="project" value="InterPro"/>
</dbReference>